<dbReference type="PROSITE" id="PS51198">
    <property type="entry name" value="UVRD_HELICASE_ATP_BIND"/>
    <property type="match status" value="1"/>
</dbReference>
<dbReference type="GO" id="GO:0005829">
    <property type="term" value="C:cytosol"/>
    <property type="evidence" value="ECO:0007669"/>
    <property type="project" value="TreeGrafter"/>
</dbReference>
<dbReference type="GO" id="GO:0005524">
    <property type="term" value="F:ATP binding"/>
    <property type="evidence" value="ECO:0007669"/>
    <property type="project" value="UniProtKB-UniRule"/>
</dbReference>
<dbReference type="InterPro" id="IPR027417">
    <property type="entry name" value="P-loop_NTPase"/>
</dbReference>
<evidence type="ECO:0000259" key="18">
    <source>
        <dbReference type="PROSITE" id="PS51217"/>
    </source>
</evidence>
<dbReference type="EMBL" id="CP066007">
    <property type="protein sequence ID" value="QQB46279.1"/>
    <property type="molecule type" value="Genomic_DNA"/>
</dbReference>
<dbReference type="GO" id="GO:0004527">
    <property type="term" value="F:exonuclease activity"/>
    <property type="evidence" value="ECO:0007669"/>
    <property type="project" value="UniProtKB-KW"/>
</dbReference>
<keyword evidence="8 15" id="KW-0067">ATP-binding</keyword>
<dbReference type="InterPro" id="IPR011604">
    <property type="entry name" value="PDDEXK-like_dom_sf"/>
</dbReference>
<evidence type="ECO:0000259" key="17">
    <source>
        <dbReference type="PROSITE" id="PS51198"/>
    </source>
</evidence>
<feature type="domain" description="UvrD-like helicase ATP-binding" evidence="17">
    <location>
        <begin position="20"/>
        <end position="322"/>
    </location>
</feature>
<accession>A0A7T4EF75</accession>
<dbReference type="Proteomes" id="UP000596145">
    <property type="component" value="Chromosome"/>
</dbReference>
<evidence type="ECO:0000256" key="11">
    <source>
        <dbReference type="ARBA" id="ARBA00023235"/>
    </source>
</evidence>
<dbReference type="InterPro" id="IPR014016">
    <property type="entry name" value="UvrD-like_ATP-bd"/>
</dbReference>
<dbReference type="Gene3D" id="1.10.10.160">
    <property type="match status" value="1"/>
</dbReference>
<keyword evidence="3 15" id="KW-0547">Nucleotide-binding</keyword>
<keyword evidence="10" id="KW-0234">DNA repair</keyword>
<keyword evidence="5 15" id="KW-0378">Hydrolase</keyword>
<evidence type="ECO:0000256" key="12">
    <source>
        <dbReference type="ARBA" id="ARBA00034617"/>
    </source>
</evidence>
<dbReference type="RefSeq" id="WP_084036914.1">
    <property type="nucleotide sequence ID" value="NZ_CP066007.1"/>
</dbReference>
<dbReference type="Pfam" id="PF13361">
    <property type="entry name" value="UvrD_C"/>
    <property type="match status" value="1"/>
</dbReference>
<evidence type="ECO:0000256" key="4">
    <source>
        <dbReference type="ARBA" id="ARBA00022763"/>
    </source>
</evidence>
<dbReference type="SUPFAM" id="SSF52540">
    <property type="entry name" value="P-loop containing nucleoside triphosphate hydrolases"/>
    <property type="match status" value="1"/>
</dbReference>
<keyword evidence="4" id="KW-0227">DNA damage</keyword>
<dbReference type="InterPro" id="IPR013986">
    <property type="entry name" value="DExx_box_DNA_helicase_dom_sf"/>
</dbReference>
<organism evidence="19 20">
    <name type="scientific">Corynebacterium glucuronolyticum</name>
    <dbReference type="NCBI Taxonomy" id="39791"/>
    <lineage>
        <taxon>Bacteria</taxon>
        <taxon>Bacillati</taxon>
        <taxon>Actinomycetota</taxon>
        <taxon>Actinomycetes</taxon>
        <taxon>Mycobacteriales</taxon>
        <taxon>Corynebacteriaceae</taxon>
        <taxon>Corynebacterium</taxon>
    </lineage>
</organism>
<evidence type="ECO:0000313" key="19">
    <source>
        <dbReference type="EMBL" id="QQB46279.1"/>
    </source>
</evidence>
<dbReference type="EC" id="5.6.2.4" evidence="13"/>
<dbReference type="AlphaFoldDB" id="A0A7T4EF75"/>
<evidence type="ECO:0000256" key="10">
    <source>
        <dbReference type="ARBA" id="ARBA00023204"/>
    </source>
</evidence>
<evidence type="ECO:0000256" key="3">
    <source>
        <dbReference type="ARBA" id="ARBA00022741"/>
    </source>
</evidence>
<keyword evidence="2" id="KW-0540">Nuclease</keyword>
<dbReference type="Pfam" id="PF12705">
    <property type="entry name" value="PDDEXK_1"/>
    <property type="match status" value="1"/>
</dbReference>
<keyword evidence="11" id="KW-0413">Isomerase</keyword>
<evidence type="ECO:0000256" key="14">
    <source>
        <dbReference type="ARBA" id="ARBA00048988"/>
    </source>
</evidence>
<dbReference type="GO" id="GO:0043138">
    <property type="term" value="F:3'-5' DNA helicase activity"/>
    <property type="evidence" value="ECO:0007669"/>
    <property type="project" value="UniProtKB-EC"/>
</dbReference>
<evidence type="ECO:0000256" key="1">
    <source>
        <dbReference type="ARBA" id="ARBA00009922"/>
    </source>
</evidence>
<evidence type="ECO:0000256" key="8">
    <source>
        <dbReference type="ARBA" id="ARBA00022840"/>
    </source>
</evidence>
<dbReference type="InterPro" id="IPR038726">
    <property type="entry name" value="PDDEXK_AddAB-type"/>
</dbReference>
<evidence type="ECO:0000256" key="7">
    <source>
        <dbReference type="ARBA" id="ARBA00022839"/>
    </source>
</evidence>
<sequence>MAAPQLRLVPPKKKDLPDRQWPESAGPLLDGQHGSYLITAEESGAGVTSLIRDAARARLLAGTDPDRLLIVTHSKRSALAFEEALWDDLVASRSEEENAAPYVAESKLAQSVHSLAFSIVHYAAIANNVPAPRLMTGAEQDAVIRELLKGNQEAGGEYWPAERVEALDYVGFARGLRDFLLRAGERGKSAADVKKLGEQENKPLWVAAGAFLEEYTAVMNLQQMHHLNASELLITAVRALEDNPALLEKMRNRYDFLAVDNAQHLDPLSQKLVEMIGEHTPIFVVGGNTNGLVYSFRGANTDLVEDKSGKTVITLEQSFRRPSDKRIIYTHTAGDNFSVIARELREVHLIRDIPWEDMVVITRSLSQIPALQRALATADVPVHIDSTDVVLVEQSIVQAMLQAVDIVMGNGTEEDIIELATGPIGGADPITLRRIQREIGELGPVVRGAAGVAEDARLGEQAESVLTHLSAVIQTGREAVERGDSLELILWSIWEATGLSTSKMYTALRGGPAAAQANRDLNAMMELFDVAGDYVERVKQPSLEGFIEHLTSQDLPTGVRERQVVAPKAVALLTAHGAIDDEWNTVILAGADDDSWPSLGLTGTIFDQEELVDLIDENVDPDAYIDRLRERLHEEQRLFSLVTSRATDTLVITAINPAEEDSPLPQPSRFVRKLEEDETFSVSTVVETDELAVKSSRPFIAELRRALTSADSSDEEKEEAADLLAMLADAGFSEAEPTNWWGLAGPTDAQPLREPGQPATLSPSQVESGLQCPLKMVLNSVTPTESSSALREGNLLHALAEASVTLQQDEETWKEAEQLVLDAYLSSRTVPPWKEKADEEEFVEVMNATVSKMTNLAGDLVGVEIPMDVTVGQLDDGSPIRIKGRLDRVHRDSEGRMKVYDLKTGRSAPTYQEAESHPQMAVYQLGINHSRIQENPLEFVTDDGSGGALQSGGAELVYPRSTKKPSQKPLTEDNARILMDNLRQLVHHTSGSTVPALPNKHCGSCAYRIICPITEEGRSINEVHS</sequence>
<dbReference type="GO" id="GO:0033202">
    <property type="term" value="C:DNA helicase complex"/>
    <property type="evidence" value="ECO:0007669"/>
    <property type="project" value="TreeGrafter"/>
</dbReference>
<reference evidence="19 20" key="1">
    <citation type="submission" date="2020-12" db="EMBL/GenBank/DDBJ databases">
        <title>FDA dAtabase for Regulatory Grade micrObial Sequences (FDA-ARGOS): Supporting development and validation of Infectious Disease Dx tests.</title>
        <authorList>
            <person name="Sproer C."/>
            <person name="Gronow S."/>
            <person name="Severitt S."/>
            <person name="Schroder I."/>
            <person name="Tallon L."/>
            <person name="Sadzewicz L."/>
            <person name="Zhao X."/>
            <person name="Boylan J."/>
            <person name="Ott S."/>
            <person name="Bowen H."/>
            <person name="Vavikolanu K."/>
            <person name="Mehta A."/>
            <person name="Aluvathingal J."/>
            <person name="Nadendla S."/>
            <person name="Lowell S."/>
            <person name="Myers T."/>
            <person name="Yan Y."/>
            <person name="Sichtig H."/>
        </authorList>
    </citation>
    <scope>NUCLEOTIDE SEQUENCE [LARGE SCALE GENOMIC DNA]</scope>
    <source>
        <strain evidence="19 20">FDAARGOS_1053</strain>
    </source>
</reference>
<dbReference type="PROSITE" id="PS51217">
    <property type="entry name" value="UVRD_HELICASE_CTER"/>
    <property type="match status" value="1"/>
</dbReference>
<dbReference type="OrthoDB" id="5240387at2"/>
<dbReference type="Gene3D" id="1.10.486.10">
    <property type="entry name" value="PCRA, domain 4"/>
    <property type="match status" value="1"/>
</dbReference>
<dbReference type="PANTHER" id="PTHR11070">
    <property type="entry name" value="UVRD / RECB / PCRA DNA HELICASE FAMILY MEMBER"/>
    <property type="match status" value="1"/>
</dbReference>
<proteinExistence type="inferred from homology"/>
<dbReference type="PANTHER" id="PTHR11070:SF59">
    <property type="entry name" value="DNA 3'-5' HELICASE"/>
    <property type="match status" value="1"/>
</dbReference>
<evidence type="ECO:0000256" key="15">
    <source>
        <dbReference type="PROSITE-ProRule" id="PRU00560"/>
    </source>
</evidence>
<dbReference type="InterPro" id="IPR014017">
    <property type="entry name" value="DNA_helicase_UvrD-like_C"/>
</dbReference>
<dbReference type="InterPro" id="IPR000212">
    <property type="entry name" value="DNA_helicase_UvrD/REP"/>
</dbReference>
<dbReference type="GeneID" id="92759433"/>
<comment type="similarity">
    <text evidence="1">Belongs to the helicase family. UvrD subfamily.</text>
</comment>
<feature type="domain" description="UvrD-like helicase C-terminal" evidence="18">
    <location>
        <begin position="294"/>
        <end position="580"/>
    </location>
</feature>
<evidence type="ECO:0000256" key="5">
    <source>
        <dbReference type="ARBA" id="ARBA00022801"/>
    </source>
</evidence>
<dbReference type="GO" id="GO:0000725">
    <property type="term" value="P:recombinational repair"/>
    <property type="evidence" value="ECO:0007669"/>
    <property type="project" value="TreeGrafter"/>
</dbReference>
<protein>
    <recommendedName>
        <fullName evidence="13">DNA 3'-5' helicase</fullName>
        <ecNumber evidence="13">5.6.2.4</ecNumber>
    </recommendedName>
</protein>
<comment type="catalytic activity">
    <reaction evidence="14">
        <text>ATP + H2O = ADP + phosphate + H(+)</text>
        <dbReference type="Rhea" id="RHEA:13065"/>
        <dbReference type="ChEBI" id="CHEBI:15377"/>
        <dbReference type="ChEBI" id="CHEBI:15378"/>
        <dbReference type="ChEBI" id="CHEBI:30616"/>
        <dbReference type="ChEBI" id="CHEBI:43474"/>
        <dbReference type="ChEBI" id="CHEBI:456216"/>
        <dbReference type="EC" id="5.6.2.4"/>
    </reaction>
</comment>
<evidence type="ECO:0000256" key="9">
    <source>
        <dbReference type="ARBA" id="ARBA00023125"/>
    </source>
</evidence>
<comment type="catalytic activity">
    <reaction evidence="12">
        <text>Couples ATP hydrolysis with the unwinding of duplex DNA by translocating in the 3'-5' direction.</text>
        <dbReference type="EC" id="5.6.2.4"/>
    </reaction>
</comment>
<keyword evidence="9" id="KW-0238">DNA-binding</keyword>
<evidence type="ECO:0000256" key="13">
    <source>
        <dbReference type="ARBA" id="ARBA00034808"/>
    </source>
</evidence>
<dbReference type="Pfam" id="PF00580">
    <property type="entry name" value="UvrD-helicase"/>
    <property type="match status" value="1"/>
</dbReference>
<evidence type="ECO:0000256" key="16">
    <source>
        <dbReference type="SAM" id="MobiDB-lite"/>
    </source>
</evidence>
<evidence type="ECO:0000313" key="20">
    <source>
        <dbReference type="Proteomes" id="UP000596145"/>
    </source>
</evidence>
<dbReference type="Gene3D" id="3.90.320.10">
    <property type="match status" value="1"/>
</dbReference>
<feature type="compositionally biased region" description="Basic and acidic residues" evidence="16">
    <location>
        <begin position="12"/>
        <end position="21"/>
    </location>
</feature>
<dbReference type="GO" id="GO:0003677">
    <property type="term" value="F:DNA binding"/>
    <property type="evidence" value="ECO:0007669"/>
    <property type="project" value="UniProtKB-KW"/>
</dbReference>
<feature type="region of interest" description="Disordered" evidence="16">
    <location>
        <begin position="1"/>
        <end position="27"/>
    </location>
</feature>
<feature type="region of interest" description="Disordered" evidence="16">
    <location>
        <begin position="746"/>
        <end position="765"/>
    </location>
</feature>
<keyword evidence="6 15" id="KW-0347">Helicase</keyword>
<name>A0A7T4EF75_9CORY</name>
<dbReference type="Gene3D" id="3.40.50.300">
    <property type="entry name" value="P-loop containing nucleotide triphosphate hydrolases"/>
    <property type="match status" value="2"/>
</dbReference>
<gene>
    <name evidence="19" type="ORF">I6I10_12730</name>
</gene>
<evidence type="ECO:0000256" key="6">
    <source>
        <dbReference type="ARBA" id="ARBA00022806"/>
    </source>
</evidence>
<keyword evidence="7" id="KW-0269">Exonuclease</keyword>
<feature type="binding site" evidence="15">
    <location>
        <begin position="41"/>
        <end position="48"/>
    </location>
    <ligand>
        <name>ATP</name>
        <dbReference type="ChEBI" id="CHEBI:30616"/>
    </ligand>
</feature>
<evidence type="ECO:0000256" key="2">
    <source>
        <dbReference type="ARBA" id="ARBA00022722"/>
    </source>
</evidence>